<dbReference type="InterPro" id="IPR058525">
    <property type="entry name" value="DUF8212"/>
</dbReference>
<dbReference type="Pfam" id="PF26640">
    <property type="entry name" value="DUF8212"/>
    <property type="match status" value="1"/>
</dbReference>
<dbReference type="Pfam" id="PF06985">
    <property type="entry name" value="HET"/>
    <property type="match status" value="1"/>
</dbReference>
<evidence type="ECO:0000313" key="3">
    <source>
        <dbReference type="EMBL" id="KAK5045647.1"/>
    </source>
</evidence>
<dbReference type="Proteomes" id="UP001358417">
    <property type="component" value="Unassembled WGS sequence"/>
</dbReference>
<dbReference type="PANTHER" id="PTHR10622">
    <property type="entry name" value="HET DOMAIN-CONTAINING PROTEIN"/>
    <property type="match status" value="1"/>
</dbReference>
<evidence type="ECO:0008006" key="5">
    <source>
        <dbReference type="Google" id="ProtNLM"/>
    </source>
</evidence>
<dbReference type="EMBL" id="JAVRRD010000035">
    <property type="protein sequence ID" value="KAK5045647.1"/>
    <property type="molecule type" value="Genomic_DNA"/>
</dbReference>
<dbReference type="InterPro" id="IPR010730">
    <property type="entry name" value="HET"/>
</dbReference>
<feature type="domain" description="Heterokaryon incompatibility" evidence="1">
    <location>
        <begin position="22"/>
        <end position="105"/>
    </location>
</feature>
<reference evidence="3 4" key="1">
    <citation type="submission" date="2023-08" db="EMBL/GenBank/DDBJ databases">
        <title>Black Yeasts Isolated from many extreme environments.</title>
        <authorList>
            <person name="Coleine C."/>
            <person name="Stajich J.E."/>
            <person name="Selbmann L."/>
        </authorList>
    </citation>
    <scope>NUCLEOTIDE SEQUENCE [LARGE SCALE GENOMIC DNA]</scope>
    <source>
        <strain evidence="3 4">CCFEE 5792</strain>
    </source>
</reference>
<comment type="caution">
    <text evidence="3">The sequence shown here is derived from an EMBL/GenBank/DDBJ whole genome shotgun (WGS) entry which is preliminary data.</text>
</comment>
<dbReference type="RefSeq" id="XP_064701265.1">
    <property type="nucleotide sequence ID" value="XM_064852558.1"/>
</dbReference>
<protein>
    <recommendedName>
        <fullName evidence="5">Heterokaryon incompatibility domain-containing protein</fullName>
    </recommendedName>
</protein>
<dbReference type="AlphaFoldDB" id="A0AAV9MW41"/>
<sequence length="628" mass="72001">MRLLNIQSLKLEEFFEPDVPAYAILSHRWGEGEITLSDMETRTYKSKKAYFKLEFARKQAEDDCLQYIWIDTCCIDKSSSSELSEAINSMFRWFQEAEVCYAFMSDVLIEPQDEDDIFKSFAESAWFTRGWTLQELIAPEKVHFYNASWSYIGSRYSLCSEITRITKINTKVLRARQKPLEQLLSACTVAQRMSWAAHRKTTRIEDRAYSLMGIFAVNMPLLYGEGKRAFTRLQEEILKVGSDLSVFAWQQCRSERTNQRELFAASPDNFETCTDVVHSPQLNQPTGDDVTLTMTNVGLRIDRPLVASVRQDVPTRRGDLLLSLECRYARDVTRIIALKLEPSGPPSMFIPHPHQNSDEQQSLCHVGGQIDELRLRTIDLLRPIRSSSRWPFLTIAREFVPARLSHQAAATMHTHVWVDLPDKTIPKALREQYQWEYLSCHPERYWNLRNLTFNLDDAISDTIGVEPPPTSGGSRWVGGALALSIPWTSCRIVIFFGQRFTTMDARENILFKILPYNPDTFPHLDEAFVWTDVVDRVLDIPPAHQAVVRLSNLRRPGILIAQLSVATQLKVVDHGCEQPFELDSASGAALNTDPAQRRIFMDSESSRNDFVPLPWLAESYIPFCEVKN</sequence>
<evidence type="ECO:0000313" key="4">
    <source>
        <dbReference type="Proteomes" id="UP001358417"/>
    </source>
</evidence>
<evidence type="ECO:0000259" key="2">
    <source>
        <dbReference type="Pfam" id="PF26640"/>
    </source>
</evidence>
<gene>
    <name evidence="3" type="ORF">LTR84_009016</name>
</gene>
<evidence type="ECO:0000259" key="1">
    <source>
        <dbReference type="Pfam" id="PF06985"/>
    </source>
</evidence>
<dbReference type="GeneID" id="89977177"/>
<dbReference type="PANTHER" id="PTHR10622:SF10">
    <property type="entry name" value="HET DOMAIN-CONTAINING PROTEIN"/>
    <property type="match status" value="1"/>
</dbReference>
<feature type="domain" description="DUF8212" evidence="2">
    <location>
        <begin position="228"/>
        <end position="264"/>
    </location>
</feature>
<organism evidence="3 4">
    <name type="scientific">Exophiala bonariae</name>
    <dbReference type="NCBI Taxonomy" id="1690606"/>
    <lineage>
        <taxon>Eukaryota</taxon>
        <taxon>Fungi</taxon>
        <taxon>Dikarya</taxon>
        <taxon>Ascomycota</taxon>
        <taxon>Pezizomycotina</taxon>
        <taxon>Eurotiomycetes</taxon>
        <taxon>Chaetothyriomycetidae</taxon>
        <taxon>Chaetothyriales</taxon>
        <taxon>Herpotrichiellaceae</taxon>
        <taxon>Exophiala</taxon>
    </lineage>
</organism>
<name>A0AAV9MW41_9EURO</name>
<accession>A0AAV9MW41</accession>
<proteinExistence type="predicted"/>
<keyword evidence="4" id="KW-1185">Reference proteome</keyword>